<sequence>MQTINRPCGHFTEPQGSQPKKPNLRPNNSQYPPNPISSLPSELSNSNTFISLRVPLAPPPLTSLARAHPGSNSVSLVSRRKSRDIQIPEPRKNTQRIHKNAVSYAETSLQQPKKRHIVQLSYRKGNGRGVRTTSASRSHSRTPGAKAEKEATAACLEGATGSLIRLEKEVGGEEEEVGESATTMSARTHPSSRPPTSPPPPPPPPPSTVVHIDHLLRLLRGRPSAAQHAAFAGHDTYIALPLEQLETLIEALVPRLVLHAESRGRKWPTSCRGGERYRRSCGEQQDSQRAATTAAAECQHLETSQWYRYRITDVQYALAHSPCGGARPLNLLLDATK</sequence>
<feature type="compositionally biased region" description="Pro residues" evidence="1">
    <location>
        <begin position="192"/>
        <end position="207"/>
    </location>
</feature>
<proteinExistence type="predicted"/>
<feature type="region of interest" description="Disordered" evidence="1">
    <location>
        <begin position="124"/>
        <end position="151"/>
    </location>
</feature>
<organism evidence="2 3">
    <name type="scientific">Colletotrichum incanum</name>
    <name type="common">Soybean anthracnose fungus</name>
    <dbReference type="NCBI Taxonomy" id="1573173"/>
    <lineage>
        <taxon>Eukaryota</taxon>
        <taxon>Fungi</taxon>
        <taxon>Dikarya</taxon>
        <taxon>Ascomycota</taxon>
        <taxon>Pezizomycotina</taxon>
        <taxon>Sordariomycetes</taxon>
        <taxon>Hypocreomycetidae</taxon>
        <taxon>Glomerellales</taxon>
        <taxon>Glomerellaceae</taxon>
        <taxon>Colletotrichum</taxon>
        <taxon>Colletotrichum spaethianum species complex</taxon>
    </lineage>
</organism>
<feature type="compositionally biased region" description="Basic and acidic residues" evidence="1">
    <location>
        <begin position="83"/>
        <end position="92"/>
    </location>
</feature>
<feature type="region of interest" description="Disordered" evidence="1">
    <location>
        <begin position="165"/>
        <end position="208"/>
    </location>
</feature>
<evidence type="ECO:0000256" key="1">
    <source>
        <dbReference type="SAM" id="MobiDB-lite"/>
    </source>
</evidence>
<dbReference type="Proteomes" id="UP000076584">
    <property type="component" value="Unassembled WGS sequence"/>
</dbReference>
<feature type="compositionally biased region" description="Polar residues" evidence="1">
    <location>
        <begin position="180"/>
        <end position="189"/>
    </location>
</feature>
<keyword evidence="3" id="KW-1185">Reference proteome</keyword>
<feature type="region of interest" description="Disordered" evidence="1">
    <location>
        <begin position="1"/>
        <end position="96"/>
    </location>
</feature>
<name>A0A162PNA1_COLIC</name>
<reference evidence="2 3" key="1">
    <citation type="submission" date="2015-06" db="EMBL/GenBank/DDBJ databases">
        <title>Survival trade-offs in plant roots during colonization by closely related pathogenic and mutualistic fungi.</title>
        <authorList>
            <person name="Hacquard S."/>
            <person name="Kracher B."/>
            <person name="Hiruma K."/>
            <person name="Weinman A."/>
            <person name="Muench P."/>
            <person name="Garrido Oter R."/>
            <person name="Ver Loren van Themaat E."/>
            <person name="Dallerey J.-F."/>
            <person name="Damm U."/>
            <person name="Henrissat B."/>
            <person name="Lespinet O."/>
            <person name="Thon M."/>
            <person name="Kemen E."/>
            <person name="McHardy A.C."/>
            <person name="Schulze-Lefert P."/>
            <person name="O'Connell R.J."/>
        </authorList>
    </citation>
    <scope>NUCLEOTIDE SEQUENCE [LARGE SCALE GENOMIC DNA]</scope>
    <source>
        <strain evidence="2 3">MAFF 238704</strain>
    </source>
</reference>
<gene>
    <name evidence="2" type="ORF">CI238_03852</name>
</gene>
<dbReference type="AlphaFoldDB" id="A0A162PNA1"/>
<dbReference type="EMBL" id="LFIW01000256">
    <property type="protein sequence ID" value="KZL87369.1"/>
    <property type="molecule type" value="Genomic_DNA"/>
</dbReference>
<evidence type="ECO:0000313" key="3">
    <source>
        <dbReference type="Proteomes" id="UP000076584"/>
    </source>
</evidence>
<feature type="compositionally biased region" description="Polar residues" evidence="1">
    <location>
        <begin position="14"/>
        <end position="50"/>
    </location>
</feature>
<comment type="caution">
    <text evidence="2">The sequence shown here is derived from an EMBL/GenBank/DDBJ whole genome shotgun (WGS) entry which is preliminary data.</text>
</comment>
<protein>
    <submittedName>
        <fullName evidence="2">Uncharacterized protein</fullName>
    </submittedName>
</protein>
<accession>A0A162PNA1</accession>
<evidence type="ECO:0000313" key="2">
    <source>
        <dbReference type="EMBL" id="KZL87369.1"/>
    </source>
</evidence>